<dbReference type="NCBIfam" id="TIGR00586">
    <property type="entry name" value="mutt"/>
    <property type="match status" value="1"/>
</dbReference>
<evidence type="ECO:0000256" key="11">
    <source>
        <dbReference type="ARBA" id="ARBA00036904"/>
    </source>
</evidence>
<evidence type="ECO:0000256" key="10">
    <source>
        <dbReference type="ARBA" id="ARBA00035861"/>
    </source>
</evidence>
<dbReference type="InterPro" id="IPR029119">
    <property type="entry name" value="MutY_C"/>
</dbReference>
<evidence type="ECO:0000256" key="6">
    <source>
        <dbReference type="ARBA" id="ARBA00022763"/>
    </source>
</evidence>
<dbReference type="GO" id="GO:0046872">
    <property type="term" value="F:metal ion binding"/>
    <property type="evidence" value="ECO:0007669"/>
    <property type="project" value="UniProtKB-KW"/>
</dbReference>
<keyword evidence="8 18" id="KW-0460">Magnesium</keyword>
<dbReference type="AlphaFoldDB" id="A9KEP8"/>
<evidence type="ECO:0000313" key="20">
    <source>
        <dbReference type="EMBL" id="ABS77500.1"/>
    </source>
</evidence>
<dbReference type="GO" id="GO:0006281">
    <property type="term" value="P:DNA repair"/>
    <property type="evidence" value="ECO:0007669"/>
    <property type="project" value="UniProtKB-KW"/>
</dbReference>
<dbReference type="GO" id="GO:0035539">
    <property type="term" value="F:8-oxo-7,8-dihydrodeoxyguanosine triphosphate pyrophosphatase activity"/>
    <property type="evidence" value="ECO:0007669"/>
    <property type="project" value="UniProtKB-EC"/>
</dbReference>
<dbReference type="RefSeq" id="WP_005769513.1">
    <property type="nucleotide sequence ID" value="NC_009727.1"/>
</dbReference>
<evidence type="ECO:0000256" key="15">
    <source>
        <dbReference type="ARBA" id="ARBA00041979"/>
    </source>
</evidence>
<feature type="binding site" evidence="18">
    <location>
        <position position="41"/>
    </location>
    <ligand>
        <name>Mg(2+)</name>
        <dbReference type="ChEBI" id="CHEBI:18420"/>
    </ligand>
</feature>
<dbReference type="InterPro" id="IPR020084">
    <property type="entry name" value="NUDIX_hydrolase_CS"/>
</dbReference>
<evidence type="ECO:0000256" key="2">
    <source>
        <dbReference type="ARBA" id="ARBA00005582"/>
    </source>
</evidence>
<evidence type="ECO:0000256" key="3">
    <source>
        <dbReference type="ARBA" id="ARBA00022457"/>
    </source>
</evidence>
<comment type="similarity">
    <text evidence="2">Belongs to the Nudix hydrolase family.</text>
</comment>
<evidence type="ECO:0000256" key="18">
    <source>
        <dbReference type="PIRSR" id="PIRSR603561-2"/>
    </source>
</evidence>
<dbReference type="EC" id="3.6.1.55" evidence="12"/>
<dbReference type="FunFam" id="3.90.79.10:FF:000014">
    <property type="entry name" value="8-oxo-dGTP diphosphatase MutT"/>
    <property type="match status" value="1"/>
</dbReference>
<reference evidence="20 21" key="1">
    <citation type="journal article" date="2009" name="Infect. Immun.">
        <title>Comparative genomics reveal extensive transposon-mediated genomic plasticity and diversity among potential effector proteins within the genus Coxiella.</title>
        <authorList>
            <person name="Beare P.A."/>
            <person name="Unsworth N."/>
            <person name="Andoh M."/>
            <person name="Voth D.E."/>
            <person name="Omsland A."/>
            <person name="Gilk S.D."/>
            <person name="Williams K.P."/>
            <person name="Sobral B.W."/>
            <person name="Kupko J.J.III."/>
            <person name="Porcella S.F."/>
            <person name="Samuel J.E."/>
            <person name="Heinzen R.A."/>
        </authorList>
    </citation>
    <scope>NUCLEOTIDE SEQUENCE [LARGE SCALE GENOMIC DNA]</scope>
    <source>
        <strain evidence="20 21">Dugway 5J108-111</strain>
    </source>
</reference>
<comment type="cofactor">
    <cofactor evidence="1 18">
        <name>Mg(2+)</name>
        <dbReference type="ChEBI" id="CHEBI:18420"/>
    </cofactor>
</comment>
<dbReference type="InterPro" id="IPR003561">
    <property type="entry name" value="Mutator_MutT"/>
</dbReference>
<sequence length="137" mass="15773">MSRKIKLVSVAVGIIINPQNEVLVSLRPKQAIQGNLWEFPGGKIEVFEDSYQALCRELKEEVDLTVIAAEAIMKVQHCYDDYEVTLEAWRVIKFKGEARGLEGQRIRWMPIENISELPFLEANQVIINYLQQDIITQ</sequence>
<gene>
    <name evidence="20" type="primary">mutT</name>
    <name evidence="20" type="ordered locus">CBUD_1957</name>
</gene>
<dbReference type="EMBL" id="CP000733">
    <property type="protein sequence ID" value="ABS77500.1"/>
    <property type="molecule type" value="Genomic_DNA"/>
</dbReference>
<dbReference type="InterPro" id="IPR015797">
    <property type="entry name" value="NUDIX_hydrolase-like_dom_sf"/>
</dbReference>
<evidence type="ECO:0000256" key="14">
    <source>
        <dbReference type="ARBA" id="ARBA00041592"/>
    </source>
</evidence>
<keyword evidence="6" id="KW-0227">DNA damage</keyword>
<dbReference type="GO" id="GO:0008413">
    <property type="term" value="F:8-oxo-7,8-dihydroguanosine triphosphate pyrophosphatase activity"/>
    <property type="evidence" value="ECO:0007669"/>
    <property type="project" value="InterPro"/>
</dbReference>
<dbReference type="GO" id="GO:0044716">
    <property type="term" value="F:8-oxo-GDP phosphatase activity"/>
    <property type="evidence" value="ECO:0007669"/>
    <property type="project" value="TreeGrafter"/>
</dbReference>
<dbReference type="PROSITE" id="PS51462">
    <property type="entry name" value="NUDIX"/>
    <property type="match status" value="1"/>
</dbReference>
<dbReference type="InterPro" id="IPR000086">
    <property type="entry name" value="NUDIX_hydrolase_dom"/>
</dbReference>
<dbReference type="Gene3D" id="3.90.79.10">
    <property type="entry name" value="Nucleoside Triphosphate Pyrophosphohydrolase"/>
    <property type="match status" value="1"/>
</dbReference>
<dbReference type="PROSITE" id="PS00893">
    <property type="entry name" value="NUDIX_BOX"/>
    <property type="match status" value="1"/>
</dbReference>
<name>A9KEP8_COXBN</name>
<dbReference type="InterPro" id="IPR047127">
    <property type="entry name" value="MutT-like"/>
</dbReference>
<keyword evidence="5 18" id="KW-0479">Metal-binding</keyword>
<dbReference type="HOGENOM" id="CLU_037162_19_2_6"/>
<evidence type="ECO:0000256" key="17">
    <source>
        <dbReference type="PIRSR" id="PIRSR603561-1"/>
    </source>
</evidence>
<dbReference type="CDD" id="cd03425">
    <property type="entry name" value="NUDIX_MutT_NudA_like"/>
    <property type="match status" value="1"/>
</dbReference>
<proteinExistence type="inferred from homology"/>
<dbReference type="SUPFAM" id="SSF55811">
    <property type="entry name" value="Nudix"/>
    <property type="match status" value="1"/>
</dbReference>
<evidence type="ECO:0000256" key="7">
    <source>
        <dbReference type="ARBA" id="ARBA00022801"/>
    </source>
</evidence>
<evidence type="ECO:0000256" key="8">
    <source>
        <dbReference type="ARBA" id="ARBA00022842"/>
    </source>
</evidence>
<protein>
    <recommendedName>
        <fullName evidence="13">8-oxo-dGTP diphosphatase</fullName>
        <ecNumber evidence="12">3.6.1.55</ecNumber>
    </recommendedName>
    <alternativeName>
        <fullName evidence="16">7,8-dihydro-8-oxoguanine-triphosphatase</fullName>
    </alternativeName>
    <alternativeName>
        <fullName evidence="15">Mutator protein MutT</fullName>
    </alternativeName>
    <alternativeName>
        <fullName evidence="14">dGTP pyrophosphohydrolase</fullName>
    </alternativeName>
</protein>
<dbReference type="GO" id="GO:0044715">
    <property type="term" value="F:8-oxo-dGDP phosphatase activity"/>
    <property type="evidence" value="ECO:0007669"/>
    <property type="project" value="TreeGrafter"/>
</dbReference>
<keyword evidence="3" id="KW-0515">Mutator protein</keyword>
<accession>A9KEP8</accession>
<organism evidence="20 21">
    <name type="scientific">Coxiella burnetii (strain Dugway 5J108-111)</name>
    <dbReference type="NCBI Taxonomy" id="434922"/>
    <lineage>
        <taxon>Bacteria</taxon>
        <taxon>Pseudomonadati</taxon>
        <taxon>Pseudomonadota</taxon>
        <taxon>Gammaproteobacteria</taxon>
        <taxon>Legionellales</taxon>
        <taxon>Coxiellaceae</taxon>
        <taxon>Coxiella</taxon>
    </lineage>
</organism>
<keyword evidence="9" id="KW-0234">DNA repair</keyword>
<dbReference type="PANTHER" id="PTHR47707">
    <property type="entry name" value="8-OXO-DGTP DIPHOSPHATASE"/>
    <property type="match status" value="1"/>
</dbReference>
<dbReference type="GO" id="GO:0006260">
    <property type="term" value="P:DNA replication"/>
    <property type="evidence" value="ECO:0007669"/>
    <property type="project" value="UniProtKB-KW"/>
</dbReference>
<evidence type="ECO:0000256" key="4">
    <source>
        <dbReference type="ARBA" id="ARBA00022705"/>
    </source>
</evidence>
<evidence type="ECO:0000313" key="21">
    <source>
        <dbReference type="Proteomes" id="UP000008555"/>
    </source>
</evidence>
<evidence type="ECO:0000256" key="12">
    <source>
        <dbReference type="ARBA" id="ARBA00038905"/>
    </source>
</evidence>
<comment type="catalytic activity">
    <reaction evidence="10">
        <text>8-oxo-dGTP + H2O = 8-oxo-dGMP + diphosphate + H(+)</text>
        <dbReference type="Rhea" id="RHEA:31575"/>
        <dbReference type="ChEBI" id="CHEBI:15377"/>
        <dbReference type="ChEBI" id="CHEBI:15378"/>
        <dbReference type="ChEBI" id="CHEBI:33019"/>
        <dbReference type="ChEBI" id="CHEBI:63224"/>
        <dbReference type="ChEBI" id="CHEBI:77896"/>
        <dbReference type="EC" id="3.6.1.55"/>
    </reaction>
</comment>
<evidence type="ECO:0000256" key="9">
    <source>
        <dbReference type="ARBA" id="ARBA00023204"/>
    </source>
</evidence>
<evidence type="ECO:0000256" key="16">
    <source>
        <dbReference type="ARBA" id="ARBA00042798"/>
    </source>
</evidence>
<feature type="binding site" evidence="18">
    <location>
        <position position="61"/>
    </location>
    <ligand>
        <name>Mg(2+)</name>
        <dbReference type="ChEBI" id="CHEBI:18420"/>
    </ligand>
</feature>
<feature type="domain" description="Nudix hydrolase" evidence="19">
    <location>
        <begin position="6"/>
        <end position="134"/>
    </location>
</feature>
<keyword evidence="4" id="KW-0235">DNA replication</keyword>
<feature type="binding site" evidence="17">
    <location>
        <begin position="38"/>
        <end position="41"/>
    </location>
    <ligand>
        <name>8-oxo-dGTP</name>
        <dbReference type="ChEBI" id="CHEBI:77896"/>
    </ligand>
</feature>
<keyword evidence="7 20" id="KW-0378">Hydrolase</keyword>
<evidence type="ECO:0000256" key="13">
    <source>
        <dbReference type="ARBA" id="ARBA00040794"/>
    </source>
</evidence>
<dbReference type="PANTHER" id="PTHR47707:SF1">
    <property type="entry name" value="NUDIX HYDROLASE FAMILY PROTEIN"/>
    <property type="match status" value="1"/>
</dbReference>
<dbReference type="Pfam" id="PF14815">
    <property type="entry name" value="NUDIX_4"/>
    <property type="match status" value="1"/>
</dbReference>
<dbReference type="Proteomes" id="UP000008555">
    <property type="component" value="Chromosome"/>
</dbReference>
<comment type="catalytic activity">
    <reaction evidence="11">
        <text>8-oxo-GTP + H2O = 8-oxo-GMP + diphosphate + H(+)</text>
        <dbReference type="Rhea" id="RHEA:67616"/>
        <dbReference type="ChEBI" id="CHEBI:15377"/>
        <dbReference type="ChEBI" id="CHEBI:15378"/>
        <dbReference type="ChEBI" id="CHEBI:33019"/>
        <dbReference type="ChEBI" id="CHEBI:143553"/>
        <dbReference type="ChEBI" id="CHEBI:145694"/>
    </reaction>
</comment>
<feature type="binding site" evidence="17">
    <location>
        <position position="123"/>
    </location>
    <ligand>
        <name>8-oxo-dGTP</name>
        <dbReference type="ChEBI" id="CHEBI:77896"/>
    </ligand>
</feature>
<feature type="binding site" evidence="17">
    <location>
        <position position="27"/>
    </location>
    <ligand>
        <name>8-oxo-dGTP</name>
        <dbReference type="ChEBI" id="CHEBI:77896"/>
    </ligand>
</feature>
<evidence type="ECO:0000259" key="19">
    <source>
        <dbReference type="PROSITE" id="PS51462"/>
    </source>
</evidence>
<evidence type="ECO:0000256" key="5">
    <source>
        <dbReference type="ARBA" id="ARBA00022723"/>
    </source>
</evidence>
<dbReference type="KEGG" id="cbd:CBUD_1957"/>
<evidence type="ECO:0000256" key="1">
    <source>
        <dbReference type="ARBA" id="ARBA00001946"/>
    </source>
</evidence>